<evidence type="ECO:0000313" key="3">
    <source>
        <dbReference type="Proteomes" id="UP000183658"/>
    </source>
</evidence>
<evidence type="ECO:0000313" key="2">
    <source>
        <dbReference type="EMBL" id="SER29536.1"/>
    </source>
</evidence>
<sequence>MTNHYDRYKSQHKKAEQTLNILKATKAEIDLSLETDPINAALHKELRTVNLEIKITLNEIEQAESDIQRCELQFQLP</sequence>
<organism evidence="2 3">
    <name type="scientific">Flavobacterium frigoris</name>
    <dbReference type="NCBI Taxonomy" id="229204"/>
    <lineage>
        <taxon>Bacteria</taxon>
        <taxon>Pseudomonadati</taxon>
        <taxon>Bacteroidota</taxon>
        <taxon>Flavobacteriia</taxon>
        <taxon>Flavobacteriales</taxon>
        <taxon>Flavobacteriaceae</taxon>
        <taxon>Flavobacterium</taxon>
    </lineage>
</organism>
<name>A0A1H9N0N0_FLAFI</name>
<dbReference type="OrthoDB" id="1366681at2"/>
<feature type="coiled-coil region" evidence="1">
    <location>
        <begin position="5"/>
        <end position="73"/>
    </location>
</feature>
<dbReference type="EMBL" id="FOFZ01000009">
    <property type="protein sequence ID" value="SER29536.1"/>
    <property type="molecule type" value="Genomic_DNA"/>
</dbReference>
<dbReference type="RefSeq" id="WP_074723828.1">
    <property type="nucleotide sequence ID" value="NZ_CBCRVS010000009.1"/>
</dbReference>
<evidence type="ECO:0000256" key="1">
    <source>
        <dbReference type="SAM" id="Coils"/>
    </source>
</evidence>
<accession>A0A1H9N0N0</accession>
<protein>
    <submittedName>
        <fullName evidence="2">Uncharacterized protein</fullName>
    </submittedName>
</protein>
<proteinExistence type="predicted"/>
<keyword evidence="1" id="KW-0175">Coiled coil</keyword>
<gene>
    <name evidence="2" type="ORF">SAMN05444355_109101</name>
</gene>
<dbReference type="Proteomes" id="UP000183658">
    <property type="component" value="Unassembled WGS sequence"/>
</dbReference>
<dbReference type="AlphaFoldDB" id="A0A1H9N0N0"/>
<keyword evidence="3" id="KW-1185">Reference proteome</keyword>
<reference evidence="3" key="1">
    <citation type="submission" date="2016-10" db="EMBL/GenBank/DDBJ databases">
        <authorList>
            <person name="Varghese N."/>
            <person name="Submissions S."/>
        </authorList>
    </citation>
    <scope>NUCLEOTIDE SEQUENCE [LARGE SCALE GENOMIC DNA]</scope>
    <source>
        <strain evidence="3">DSM 15719</strain>
    </source>
</reference>